<organism evidence="1 2">
    <name type="scientific">Paramecium octaurelia</name>
    <dbReference type="NCBI Taxonomy" id="43137"/>
    <lineage>
        <taxon>Eukaryota</taxon>
        <taxon>Sar</taxon>
        <taxon>Alveolata</taxon>
        <taxon>Ciliophora</taxon>
        <taxon>Intramacronucleata</taxon>
        <taxon>Oligohymenophorea</taxon>
        <taxon>Peniculida</taxon>
        <taxon>Parameciidae</taxon>
        <taxon>Paramecium</taxon>
    </lineage>
</organism>
<dbReference type="Proteomes" id="UP000683925">
    <property type="component" value="Unassembled WGS sequence"/>
</dbReference>
<gene>
    <name evidence="1" type="ORF">POCTA_138.1.T0990002</name>
</gene>
<proteinExistence type="predicted"/>
<evidence type="ECO:0000313" key="1">
    <source>
        <dbReference type="EMBL" id="CAD8191040.1"/>
    </source>
</evidence>
<keyword evidence="2" id="KW-1185">Reference proteome</keyword>
<reference evidence="1" key="1">
    <citation type="submission" date="2021-01" db="EMBL/GenBank/DDBJ databases">
        <authorList>
            <consortium name="Genoscope - CEA"/>
            <person name="William W."/>
        </authorList>
    </citation>
    <scope>NUCLEOTIDE SEQUENCE</scope>
</reference>
<protein>
    <submittedName>
        <fullName evidence="1">Uncharacterized protein</fullName>
    </submittedName>
</protein>
<dbReference type="AlphaFoldDB" id="A0A8S1WQH7"/>
<dbReference type="EMBL" id="CAJJDP010000098">
    <property type="protein sequence ID" value="CAD8191040.1"/>
    <property type="molecule type" value="Genomic_DNA"/>
</dbReference>
<comment type="caution">
    <text evidence="1">The sequence shown here is derived from an EMBL/GenBank/DDBJ whole genome shotgun (WGS) entry which is preliminary data.</text>
</comment>
<sequence length="166" mass="19484">MVDKDIFCKYHAILQKVTVHIHDNVLTIQITQDWHIVGINNMYDIIKCDDYIVQFASQAQYNSNSRKQGEINHIQYKFQPTWSVSSNLATQLIEQIFLFSKVLGISNIKKFFVFKEIDYEWAEIENVQISSCKYFISMQQTTKIASYTLILIIQTHLSDIETELHI</sequence>
<name>A0A8S1WQH7_PAROT</name>
<accession>A0A8S1WQH7</accession>
<evidence type="ECO:0000313" key="2">
    <source>
        <dbReference type="Proteomes" id="UP000683925"/>
    </source>
</evidence>